<name>A0A9Q1MZ82_9SOLA</name>
<feature type="region of interest" description="Disordered" evidence="1">
    <location>
        <begin position="65"/>
        <end position="111"/>
    </location>
</feature>
<feature type="compositionally biased region" description="Polar residues" evidence="1">
    <location>
        <begin position="72"/>
        <end position="85"/>
    </location>
</feature>
<gene>
    <name evidence="2" type="ORF">K7X08_009378</name>
</gene>
<reference evidence="3" key="1">
    <citation type="journal article" date="2023" name="Proc. Natl. Acad. Sci. U.S.A.">
        <title>Genomic and structural basis for evolution of tropane alkaloid biosynthesis.</title>
        <authorList>
            <person name="Wanga Y.-J."/>
            <person name="Taina T."/>
            <person name="Yua J.-Y."/>
            <person name="Lia J."/>
            <person name="Xua B."/>
            <person name="Chenc J."/>
            <person name="D'Auriad J.C."/>
            <person name="Huanga J.-P."/>
            <person name="Huanga S.-X."/>
        </authorList>
    </citation>
    <scope>NUCLEOTIDE SEQUENCE [LARGE SCALE GENOMIC DNA]</scope>
    <source>
        <strain evidence="3">cv. KIB-2019</strain>
    </source>
</reference>
<keyword evidence="3" id="KW-1185">Reference proteome</keyword>
<protein>
    <submittedName>
        <fullName evidence="2">Uncharacterized protein</fullName>
    </submittedName>
</protein>
<sequence>MLKRVSRHYFPIFRVPRSQTSDNFGHFEEASKIPGRPIHNSVYDPRYAAIDLPVDPHLRALKQNPNFALPSATRNGSSTTNNSRTDYAPRVPRLHQSSSDSGREVVKEEHRHSRIDYPSMIRSLPNSLYDPSYATIGLPVDPHLRALKLNPNFRMPSATRDVNKEI</sequence>
<dbReference type="AlphaFoldDB" id="A0A9Q1MZ82"/>
<proteinExistence type="predicted"/>
<dbReference type="Proteomes" id="UP001152561">
    <property type="component" value="Unassembled WGS sequence"/>
</dbReference>
<evidence type="ECO:0000313" key="2">
    <source>
        <dbReference type="EMBL" id="KAJ8572867.1"/>
    </source>
</evidence>
<feature type="compositionally biased region" description="Basic and acidic residues" evidence="1">
    <location>
        <begin position="101"/>
        <end position="111"/>
    </location>
</feature>
<comment type="caution">
    <text evidence="2">The sequence shown here is derived from an EMBL/GenBank/DDBJ whole genome shotgun (WGS) entry which is preliminary data.</text>
</comment>
<dbReference type="OrthoDB" id="1285173at2759"/>
<accession>A0A9Q1MZ82</accession>
<organism evidence="2 3">
    <name type="scientific">Anisodus acutangulus</name>
    <dbReference type="NCBI Taxonomy" id="402998"/>
    <lineage>
        <taxon>Eukaryota</taxon>
        <taxon>Viridiplantae</taxon>
        <taxon>Streptophyta</taxon>
        <taxon>Embryophyta</taxon>
        <taxon>Tracheophyta</taxon>
        <taxon>Spermatophyta</taxon>
        <taxon>Magnoliopsida</taxon>
        <taxon>eudicotyledons</taxon>
        <taxon>Gunneridae</taxon>
        <taxon>Pentapetalae</taxon>
        <taxon>asterids</taxon>
        <taxon>lamiids</taxon>
        <taxon>Solanales</taxon>
        <taxon>Solanaceae</taxon>
        <taxon>Solanoideae</taxon>
        <taxon>Hyoscyameae</taxon>
        <taxon>Anisodus</taxon>
    </lineage>
</organism>
<dbReference type="EMBL" id="JAJAGQ010000001">
    <property type="protein sequence ID" value="KAJ8572867.1"/>
    <property type="molecule type" value="Genomic_DNA"/>
</dbReference>
<evidence type="ECO:0000313" key="3">
    <source>
        <dbReference type="Proteomes" id="UP001152561"/>
    </source>
</evidence>
<evidence type="ECO:0000256" key="1">
    <source>
        <dbReference type="SAM" id="MobiDB-lite"/>
    </source>
</evidence>